<reference evidence="3 4" key="1">
    <citation type="submission" date="2016-08" db="EMBL/GenBank/DDBJ databases">
        <title>A Parts List for Fungal Cellulosomes Revealed by Comparative Genomics.</title>
        <authorList>
            <consortium name="DOE Joint Genome Institute"/>
            <person name="Haitjema C.H."/>
            <person name="Gilmore S.P."/>
            <person name="Henske J.K."/>
            <person name="Solomon K.V."/>
            <person name="De Groot R."/>
            <person name="Kuo A."/>
            <person name="Mondo S.J."/>
            <person name="Salamov A.A."/>
            <person name="Labutti K."/>
            <person name="Zhao Z."/>
            <person name="Chiniquy J."/>
            <person name="Barry K."/>
            <person name="Brewer H.M."/>
            <person name="Purvine S.O."/>
            <person name="Wright A.T."/>
            <person name="Boxma B."/>
            <person name="Van Alen T."/>
            <person name="Hackstein J.H."/>
            <person name="Baker S.E."/>
            <person name="Grigoriev I.V."/>
            <person name="O'Malley M.A."/>
        </authorList>
    </citation>
    <scope>NUCLEOTIDE SEQUENCE [LARGE SCALE GENOMIC DNA]</scope>
    <source>
        <strain evidence="3 4">G1</strain>
    </source>
</reference>
<sequence length="148" mass="17202">MFPLPNRISDLIEECSHRKCKRCNSVPYVQTICLLCGEMICFQSYCCIKDDHGECFLHSQTCGKGTGMYMLIKKCMVFINSGNNGQFLNAPYLDVHGEPDESYIRGKPQFLSPRRYEELRKMWLHKSIPSYISQRLENIIDYGGWETI</sequence>
<keyword evidence="1" id="KW-0808">Transferase</keyword>
<keyword evidence="1" id="KW-0862">Zinc</keyword>
<name>A0A1Y1YG55_9FUNG</name>
<keyword evidence="1" id="KW-0833">Ubl conjugation pathway</keyword>
<dbReference type="PANTHER" id="PTHR21497:SF24">
    <property type="entry name" value="E3 UBIQUITIN-PROTEIN LIGASE UBR1"/>
    <property type="match status" value="1"/>
</dbReference>
<comment type="caution">
    <text evidence="3">The sequence shown here is derived from an EMBL/GenBank/DDBJ whole genome shotgun (WGS) entry which is preliminary data.</text>
</comment>
<keyword evidence="1" id="KW-0479">Metal-binding</keyword>
<dbReference type="Proteomes" id="UP000193920">
    <property type="component" value="Unassembled WGS sequence"/>
</dbReference>
<dbReference type="Pfam" id="PF18995">
    <property type="entry name" value="PRT6_C"/>
    <property type="match status" value="1"/>
</dbReference>
<dbReference type="UniPathway" id="UPA00143"/>
<dbReference type="InterPro" id="IPR039164">
    <property type="entry name" value="UBR1-like"/>
</dbReference>
<dbReference type="InterPro" id="IPR044046">
    <property type="entry name" value="E3_ligase_UBR-like_C"/>
</dbReference>
<evidence type="ECO:0000259" key="2">
    <source>
        <dbReference type="Pfam" id="PF18995"/>
    </source>
</evidence>
<dbReference type="OrthoDB" id="26387at2759"/>
<evidence type="ECO:0000256" key="1">
    <source>
        <dbReference type="RuleBase" id="RU366018"/>
    </source>
</evidence>
<dbReference type="AlphaFoldDB" id="A0A1Y1YG55"/>
<keyword evidence="4" id="KW-1185">Reference proteome</keyword>
<organism evidence="3 4">
    <name type="scientific">Neocallimastix californiae</name>
    <dbReference type="NCBI Taxonomy" id="1754190"/>
    <lineage>
        <taxon>Eukaryota</taxon>
        <taxon>Fungi</taxon>
        <taxon>Fungi incertae sedis</taxon>
        <taxon>Chytridiomycota</taxon>
        <taxon>Chytridiomycota incertae sedis</taxon>
        <taxon>Neocallimastigomycetes</taxon>
        <taxon>Neocallimastigales</taxon>
        <taxon>Neocallimastigaceae</taxon>
        <taxon>Neocallimastix</taxon>
    </lineage>
</organism>
<keyword evidence="1" id="KW-0863">Zinc-finger</keyword>
<comment type="catalytic activity">
    <reaction evidence="1">
        <text>S-ubiquitinyl-[E2 ubiquitin-conjugating enzyme]-L-cysteine + [acceptor protein]-L-lysine = [E2 ubiquitin-conjugating enzyme]-L-cysteine + N(6)-ubiquitinyl-[acceptor protein]-L-lysine.</text>
        <dbReference type="EC" id="2.3.2.27"/>
    </reaction>
</comment>
<comment type="similarity">
    <text evidence="1">Belongs to the E3 ubiquitin-protein ligase UBR1-like family.</text>
</comment>
<feature type="domain" description="E3 ubiquitin-protein ligase UBR-like C-terminal" evidence="2">
    <location>
        <begin position="2"/>
        <end position="124"/>
    </location>
</feature>
<gene>
    <name evidence="3" type="ORF">LY90DRAFT_443937</name>
</gene>
<dbReference type="GO" id="GO:0008270">
    <property type="term" value="F:zinc ion binding"/>
    <property type="evidence" value="ECO:0007669"/>
    <property type="project" value="UniProtKB-UniRule"/>
</dbReference>
<proteinExistence type="inferred from homology"/>
<dbReference type="GO" id="GO:0005737">
    <property type="term" value="C:cytoplasm"/>
    <property type="evidence" value="ECO:0007669"/>
    <property type="project" value="TreeGrafter"/>
</dbReference>
<dbReference type="PANTHER" id="PTHR21497">
    <property type="entry name" value="UBIQUITIN LIGASE E3 ALPHA-RELATED"/>
    <property type="match status" value="1"/>
</dbReference>
<comment type="function">
    <text evidence="1">Ubiquitin ligase protein which is a component of the N-end rule pathway. Recognizes and binds to proteins bearing specific N-terminal residues that are destabilizing according to the N-end rule, leading to their ubiquitination and subsequent degradation.</text>
</comment>
<accession>A0A1Y1YG55</accession>
<protein>
    <recommendedName>
        <fullName evidence="1">E3 ubiquitin-protein ligase</fullName>
        <ecNumber evidence="1">2.3.2.27</ecNumber>
    </recommendedName>
</protein>
<dbReference type="GO" id="GO:0071596">
    <property type="term" value="P:ubiquitin-dependent protein catabolic process via the N-end rule pathway"/>
    <property type="evidence" value="ECO:0007669"/>
    <property type="project" value="UniProtKB-UniRule"/>
</dbReference>
<evidence type="ECO:0000313" key="4">
    <source>
        <dbReference type="Proteomes" id="UP000193920"/>
    </source>
</evidence>
<dbReference type="GO" id="GO:0000151">
    <property type="term" value="C:ubiquitin ligase complex"/>
    <property type="evidence" value="ECO:0007669"/>
    <property type="project" value="TreeGrafter"/>
</dbReference>
<dbReference type="GO" id="GO:0061630">
    <property type="term" value="F:ubiquitin protein ligase activity"/>
    <property type="evidence" value="ECO:0007669"/>
    <property type="project" value="UniProtKB-UniRule"/>
</dbReference>
<dbReference type="EC" id="2.3.2.27" evidence="1"/>
<dbReference type="STRING" id="1754190.A0A1Y1YG55"/>
<evidence type="ECO:0000313" key="3">
    <source>
        <dbReference type="EMBL" id="ORX97001.1"/>
    </source>
</evidence>
<dbReference type="GO" id="GO:0016567">
    <property type="term" value="P:protein ubiquitination"/>
    <property type="evidence" value="ECO:0007669"/>
    <property type="project" value="UniProtKB-UniRule"/>
</dbReference>
<comment type="pathway">
    <text evidence="1">Protein modification; protein ubiquitination.</text>
</comment>
<dbReference type="EMBL" id="MCOG01000606">
    <property type="protein sequence ID" value="ORX97001.1"/>
    <property type="molecule type" value="Genomic_DNA"/>
</dbReference>